<accession>A0A514TUK1</accession>
<evidence type="ECO:0000313" key="2">
    <source>
        <dbReference type="EMBL" id="QDJ96705.1"/>
    </source>
</evidence>
<reference evidence="2" key="1">
    <citation type="submission" date="2019-06" db="EMBL/GenBank/DDBJ databases">
        <title>Complete genome sequence of Aeromonas hydrophila bacteriophage PS1.</title>
        <authorList>
            <person name="Rai S."/>
            <person name="Tyagi A."/>
            <person name="Kumar N."/>
            <person name="Singh N."/>
        </authorList>
    </citation>
    <scope>NUCLEOTIDE SEQUENCE [LARGE SCALE GENOMIC DNA]</scope>
</reference>
<name>A0A514TUK1_9CAUD</name>
<evidence type="ECO:0000256" key="1">
    <source>
        <dbReference type="SAM" id="Phobius"/>
    </source>
</evidence>
<gene>
    <name evidence="2" type="ORF">PS1_0194</name>
</gene>
<dbReference type="Proteomes" id="UP000317703">
    <property type="component" value="Segment"/>
</dbReference>
<evidence type="ECO:0000313" key="3">
    <source>
        <dbReference type="Proteomes" id="UP000317703"/>
    </source>
</evidence>
<keyword evidence="1" id="KW-0472">Membrane</keyword>
<keyword evidence="1" id="KW-1133">Transmembrane helix</keyword>
<organism evidence="2 3">
    <name type="scientific">Aeromonas phage PS1</name>
    <dbReference type="NCBI Taxonomy" id="2591406"/>
    <lineage>
        <taxon>Viruses</taxon>
        <taxon>Duplodnaviria</taxon>
        <taxon>Heunggongvirae</taxon>
        <taxon>Uroviricota</taxon>
        <taxon>Caudoviricetes</taxon>
        <taxon>Chimalliviridae</taxon>
        <taxon>Ferozepurvirus</taxon>
        <taxon>Ferozepurvirus PS1</taxon>
    </lineage>
</organism>
<keyword evidence="1" id="KW-0812">Transmembrane</keyword>
<feature type="transmembrane region" description="Helical" evidence="1">
    <location>
        <begin position="12"/>
        <end position="35"/>
    </location>
</feature>
<dbReference type="EMBL" id="MN032614">
    <property type="protein sequence ID" value="QDJ96705.1"/>
    <property type="molecule type" value="Genomic_DNA"/>
</dbReference>
<protein>
    <submittedName>
        <fullName evidence="2">Uncharacterized protein</fullName>
    </submittedName>
</protein>
<keyword evidence="3" id="KW-1185">Reference proteome</keyword>
<feature type="transmembrane region" description="Helical" evidence="1">
    <location>
        <begin position="73"/>
        <end position="89"/>
    </location>
</feature>
<sequence length="90" mass="10871">MDFLAFITSQDFLFWALMFVTIAVAYLFSLLRVILVDVKDTKLAYGPYCKNLKLLYKPYKQCFKEAFTQEWKTMFLFVVIYISYFYYQFG</sequence>
<proteinExistence type="predicted"/>